<evidence type="ECO:0000256" key="2">
    <source>
        <dbReference type="ARBA" id="ARBA00023002"/>
    </source>
</evidence>
<dbReference type="Proteomes" id="UP001174691">
    <property type="component" value="Unassembled WGS sequence"/>
</dbReference>
<dbReference type="GO" id="GO:0016491">
    <property type="term" value="F:oxidoreductase activity"/>
    <property type="evidence" value="ECO:0007669"/>
    <property type="project" value="UniProtKB-KW"/>
</dbReference>
<dbReference type="InterPro" id="IPR008030">
    <property type="entry name" value="NmrA-like"/>
</dbReference>
<dbReference type="InterPro" id="IPR036291">
    <property type="entry name" value="NAD(P)-bd_dom_sf"/>
</dbReference>
<dbReference type="InterPro" id="IPR045312">
    <property type="entry name" value="PCBER-like"/>
</dbReference>
<gene>
    <name evidence="4" type="ORF">NKR19_g6131</name>
</gene>
<dbReference type="Pfam" id="PF05368">
    <property type="entry name" value="NmrA"/>
    <property type="match status" value="1"/>
</dbReference>
<sequence>MVRYAKDQPAGFTNRIEKVAVVGAGGQIGRHITEQLLKTGKHTVTAITRKGSGSKLPEGVKVAAVDYSDQATIVAALKGQQFLIITMSVLAPPDTQSKLVRAAAEAGIPYVLPNWFGGDPKEEQLISDTFLGAMKNAQQEEIERLGVSAWVALCCGFWYEFSLGGGPDRYGFDFHKKTLVFFDEGTVKVNTTTWPQCGRAVAGLLSLKELPEDENDKSPTVSSFANGVVYTSSFRVSQRDMFDSVKRVTGTTDADWTITKENSLKRYQDAVEAMKKGDRPAFARQLYTRSFFPDSNNDYEAKRGLHNNLFGLPEEDLDEWTKEAVRMAENNEVPYGHSD</sequence>
<evidence type="ECO:0000313" key="5">
    <source>
        <dbReference type="Proteomes" id="UP001174691"/>
    </source>
</evidence>
<evidence type="ECO:0000313" key="4">
    <source>
        <dbReference type="EMBL" id="KAJ9145221.1"/>
    </source>
</evidence>
<keyword evidence="5" id="KW-1185">Reference proteome</keyword>
<dbReference type="PANTHER" id="PTHR47706:SF7">
    <property type="entry name" value="CIPA-LIKE, PUTATIVE (AFU_ORTHOLOGUE AFUA_1G01630)-RELATED"/>
    <property type="match status" value="1"/>
</dbReference>
<dbReference type="SUPFAM" id="SSF51735">
    <property type="entry name" value="NAD(P)-binding Rossmann-fold domains"/>
    <property type="match status" value="1"/>
</dbReference>
<organism evidence="4 5">
    <name type="scientific">Coniochaeta hoffmannii</name>
    <dbReference type="NCBI Taxonomy" id="91930"/>
    <lineage>
        <taxon>Eukaryota</taxon>
        <taxon>Fungi</taxon>
        <taxon>Dikarya</taxon>
        <taxon>Ascomycota</taxon>
        <taxon>Pezizomycotina</taxon>
        <taxon>Sordariomycetes</taxon>
        <taxon>Sordariomycetidae</taxon>
        <taxon>Coniochaetales</taxon>
        <taxon>Coniochaetaceae</taxon>
        <taxon>Coniochaeta</taxon>
    </lineage>
</organism>
<comment type="caution">
    <text evidence="4">The sequence shown here is derived from an EMBL/GenBank/DDBJ whole genome shotgun (WGS) entry which is preliminary data.</text>
</comment>
<dbReference type="AlphaFoldDB" id="A0AA38RGR3"/>
<name>A0AA38RGR3_9PEZI</name>
<evidence type="ECO:0000256" key="1">
    <source>
        <dbReference type="ARBA" id="ARBA00022857"/>
    </source>
</evidence>
<feature type="domain" description="NmrA-like" evidence="3">
    <location>
        <begin position="17"/>
        <end position="148"/>
    </location>
</feature>
<dbReference type="PANTHER" id="PTHR47706">
    <property type="entry name" value="NMRA-LIKE FAMILY PROTEIN"/>
    <property type="match status" value="1"/>
</dbReference>
<dbReference type="EMBL" id="JANBVN010000091">
    <property type="protein sequence ID" value="KAJ9145221.1"/>
    <property type="molecule type" value="Genomic_DNA"/>
</dbReference>
<protein>
    <submittedName>
        <fullName evidence="4">NAD(P)-binding protein</fullName>
    </submittedName>
</protein>
<accession>A0AA38RGR3</accession>
<proteinExistence type="predicted"/>
<dbReference type="Gene3D" id="3.40.50.720">
    <property type="entry name" value="NAD(P)-binding Rossmann-like Domain"/>
    <property type="match status" value="1"/>
</dbReference>
<keyword evidence="2" id="KW-0560">Oxidoreductase</keyword>
<reference evidence="4" key="1">
    <citation type="submission" date="2022-07" db="EMBL/GenBank/DDBJ databases">
        <title>Fungi with potential for degradation of polypropylene.</title>
        <authorList>
            <person name="Gostincar C."/>
        </authorList>
    </citation>
    <scope>NUCLEOTIDE SEQUENCE</scope>
    <source>
        <strain evidence="4">EXF-13287</strain>
    </source>
</reference>
<dbReference type="CDD" id="cd05259">
    <property type="entry name" value="PCBER_SDR_a"/>
    <property type="match status" value="1"/>
</dbReference>
<keyword evidence="1" id="KW-0521">NADP</keyword>
<evidence type="ECO:0000259" key="3">
    <source>
        <dbReference type="Pfam" id="PF05368"/>
    </source>
</evidence>
<dbReference type="InterPro" id="IPR051609">
    <property type="entry name" value="NmrA/Isoflavone_reductase-like"/>
</dbReference>